<dbReference type="RefSeq" id="WP_202746889.1">
    <property type="nucleotide sequence ID" value="NZ_JAESWC010000001.1"/>
</dbReference>
<sequence length="376" mass="44094">MIKSIKIRLLPAKEQELLMYKSCGVARFAYNWALAKWEEQYKQGLKPSKYSLKKEFNNTIKKNPNYSWLYEVSGQITVQAFEDLNTAYTNFFKGLSKYPRFKTKKSSRKSFYVRYDAVKFKDGKVNIEKVGKVKYKTNYDIPNLDKCHNPRCSFDGKYWYLTFGYEESKNQAELNKDLSIGIDLGVKDLAAVSYMDKPIKNINKSKKVRKLKKKLKGLQRKLSRKYEANKQGNKFVKTNNIIKLEKTIKLIHRKLANIRNNHIHQATANIVKLKPYRVVMEDLNVSGMMKNKHLAEKIAEQKFYEFIRQMKYKCEFNNIEFIQVDRFYPSSKLCSCCGEKKESLKLKDRIFTCESCGLTIDRDKNASLNLGKYKSA</sequence>
<evidence type="ECO:0000259" key="10">
    <source>
        <dbReference type="Pfam" id="PF07282"/>
    </source>
</evidence>
<keyword evidence="13" id="KW-1185">Reference proteome</keyword>
<feature type="domain" description="Cas12f1-like TNB" evidence="10">
    <location>
        <begin position="303"/>
        <end position="370"/>
    </location>
</feature>
<dbReference type="InterPro" id="IPR010095">
    <property type="entry name" value="Cas12f1-like_TNB"/>
</dbReference>
<keyword evidence="7" id="KW-0233">DNA recombination</keyword>
<keyword evidence="6" id="KW-0238">DNA-binding</keyword>
<evidence type="ECO:0000256" key="4">
    <source>
        <dbReference type="ARBA" id="ARBA00022723"/>
    </source>
</evidence>
<dbReference type="Pfam" id="PF07282">
    <property type="entry name" value="Cas12f1-like_TNB"/>
    <property type="match status" value="1"/>
</dbReference>
<evidence type="ECO:0000256" key="7">
    <source>
        <dbReference type="ARBA" id="ARBA00023172"/>
    </source>
</evidence>
<evidence type="ECO:0000259" key="11">
    <source>
        <dbReference type="Pfam" id="PF12323"/>
    </source>
</evidence>
<reference evidence="12 13" key="1">
    <citation type="submission" date="2021-01" db="EMBL/GenBank/DDBJ databases">
        <title>Genome public.</title>
        <authorList>
            <person name="Liu C."/>
            <person name="Sun Q."/>
        </authorList>
    </citation>
    <scope>NUCLEOTIDE SEQUENCE [LARGE SCALE GENOMIC DNA]</scope>
    <source>
        <strain evidence="12 13">YIM B02515</strain>
    </source>
</reference>
<organism evidence="12 13">
    <name type="scientific">Clostridium rhizosphaerae</name>
    <dbReference type="NCBI Taxonomy" id="2803861"/>
    <lineage>
        <taxon>Bacteria</taxon>
        <taxon>Bacillati</taxon>
        <taxon>Bacillota</taxon>
        <taxon>Clostridia</taxon>
        <taxon>Eubacteriales</taxon>
        <taxon>Clostridiaceae</taxon>
        <taxon>Clostridium</taxon>
    </lineage>
</organism>
<evidence type="ECO:0000256" key="6">
    <source>
        <dbReference type="ARBA" id="ARBA00023125"/>
    </source>
</evidence>
<dbReference type="InterPro" id="IPR001959">
    <property type="entry name" value="Transposase"/>
</dbReference>
<evidence type="ECO:0000259" key="9">
    <source>
        <dbReference type="Pfam" id="PF01385"/>
    </source>
</evidence>
<dbReference type="InterPro" id="IPR021027">
    <property type="entry name" value="Transposase_put_HTH"/>
</dbReference>
<protein>
    <submittedName>
        <fullName evidence="12">Transposase</fullName>
    </submittedName>
</protein>
<keyword evidence="8" id="KW-0175">Coiled coil</keyword>
<dbReference type="NCBIfam" id="NF040570">
    <property type="entry name" value="guided_TnpB"/>
    <property type="match status" value="1"/>
</dbReference>
<dbReference type="EMBL" id="JAESWC010000001">
    <property type="protein sequence ID" value="MBL4934241.1"/>
    <property type="molecule type" value="Genomic_DNA"/>
</dbReference>
<evidence type="ECO:0000256" key="5">
    <source>
        <dbReference type="ARBA" id="ARBA00022833"/>
    </source>
</evidence>
<dbReference type="NCBIfam" id="TIGR01766">
    <property type="entry name" value="IS200/IS605 family accessory protein TnpB-like domain"/>
    <property type="match status" value="1"/>
</dbReference>
<dbReference type="Pfam" id="PF12323">
    <property type="entry name" value="HTH_OrfB_IS605"/>
    <property type="match status" value="1"/>
</dbReference>
<gene>
    <name evidence="12" type="ORF">JK636_00560</name>
</gene>
<evidence type="ECO:0000313" key="13">
    <source>
        <dbReference type="Proteomes" id="UP000632377"/>
    </source>
</evidence>
<feature type="domain" description="Transposase putative helix-turn-helix" evidence="11">
    <location>
        <begin position="1"/>
        <end position="46"/>
    </location>
</feature>
<keyword evidence="3" id="KW-0815">Transposition</keyword>
<dbReference type="InterPro" id="IPR051399">
    <property type="entry name" value="RNA-guided_DNA_endo/Transpos"/>
</dbReference>
<evidence type="ECO:0000256" key="8">
    <source>
        <dbReference type="SAM" id="Coils"/>
    </source>
</evidence>
<proteinExistence type="inferred from homology"/>
<name>A0ABS1T4Q8_9CLOT</name>
<evidence type="ECO:0000313" key="12">
    <source>
        <dbReference type="EMBL" id="MBL4934241.1"/>
    </source>
</evidence>
<dbReference type="PANTHER" id="PTHR30405:SF25">
    <property type="entry name" value="RNA-GUIDED DNA ENDONUCLEASE INSQ-RELATED"/>
    <property type="match status" value="1"/>
</dbReference>
<dbReference type="PANTHER" id="PTHR30405">
    <property type="entry name" value="TRANSPOSASE"/>
    <property type="match status" value="1"/>
</dbReference>
<feature type="domain" description="Probable transposase IS891/IS1136/IS1341" evidence="9">
    <location>
        <begin position="165"/>
        <end position="291"/>
    </location>
</feature>
<evidence type="ECO:0000256" key="2">
    <source>
        <dbReference type="ARBA" id="ARBA00011044"/>
    </source>
</evidence>
<keyword evidence="5" id="KW-0862">Zinc</keyword>
<dbReference type="Proteomes" id="UP000632377">
    <property type="component" value="Unassembled WGS sequence"/>
</dbReference>
<evidence type="ECO:0000256" key="1">
    <source>
        <dbReference type="ARBA" id="ARBA00008761"/>
    </source>
</evidence>
<feature type="coiled-coil region" evidence="8">
    <location>
        <begin position="201"/>
        <end position="261"/>
    </location>
</feature>
<accession>A0ABS1T4Q8</accession>
<comment type="similarity">
    <text evidence="2">In the N-terminal section; belongs to the transposase 2 family.</text>
</comment>
<dbReference type="Pfam" id="PF01385">
    <property type="entry name" value="OrfB_IS605"/>
    <property type="match status" value="1"/>
</dbReference>
<keyword evidence="4" id="KW-0479">Metal-binding</keyword>
<comment type="similarity">
    <text evidence="1">In the C-terminal section; belongs to the transposase 35 family.</text>
</comment>
<comment type="caution">
    <text evidence="12">The sequence shown here is derived from an EMBL/GenBank/DDBJ whole genome shotgun (WGS) entry which is preliminary data.</text>
</comment>
<evidence type="ECO:0000256" key="3">
    <source>
        <dbReference type="ARBA" id="ARBA00022578"/>
    </source>
</evidence>